<evidence type="ECO:0000256" key="9">
    <source>
        <dbReference type="ARBA" id="ARBA00023136"/>
    </source>
</evidence>
<evidence type="ECO:0000256" key="1">
    <source>
        <dbReference type="ARBA" id="ARBA00004141"/>
    </source>
</evidence>
<evidence type="ECO:0000256" key="5">
    <source>
        <dbReference type="ARBA" id="ARBA00022692"/>
    </source>
</evidence>
<sequence length="286" mass="33310">MEEISCIWNDFENQCQCSEDLCDSVKCERDIDLNQCYCDWSVCIEQTNSSYDCKFEGDDCICSDGNNPYDPTQEEGEIEGGSDYMLQHDEFQYDDVIVLNYDHDIELNASKVLDMINKSKTYDLSDWSMILTPDMEQIRQYGYSFRDLFISCSFNGRDCLTKKNFYEFIDPEFGKCFSFNHDKSSNGGKVKTAFFGSGSGLRLVLKGNYSEYINLYSRQLGIRVAFHEPDITPVMSHTGFNIKYNDQTDIALKLIDIHRIQEPWGKCRIDYSDMEFQLSQQRYTQQ</sequence>
<keyword evidence="10 12" id="KW-0739">Sodium transport</keyword>
<evidence type="ECO:0000256" key="12">
    <source>
        <dbReference type="RuleBase" id="RU000679"/>
    </source>
</evidence>
<dbReference type="RefSeq" id="XP_013788283.1">
    <property type="nucleotide sequence ID" value="XM_013932829.1"/>
</dbReference>
<dbReference type="PANTHER" id="PTHR11690">
    <property type="entry name" value="AMILORIDE-SENSITIVE SODIUM CHANNEL-RELATED"/>
    <property type="match status" value="1"/>
</dbReference>
<dbReference type="InterPro" id="IPR001873">
    <property type="entry name" value="ENaC"/>
</dbReference>
<dbReference type="PANTHER" id="PTHR11690:SF248">
    <property type="entry name" value="PICKPOCKET 17, ISOFORM A"/>
    <property type="match status" value="1"/>
</dbReference>
<accession>A0ABM1BTC8</accession>
<name>A0ABM1BTC8_LIMPO</name>
<proteinExistence type="inferred from homology"/>
<keyword evidence="7" id="KW-0915">Sodium</keyword>
<organism evidence="13 14">
    <name type="scientific">Limulus polyphemus</name>
    <name type="common">Atlantic horseshoe crab</name>
    <dbReference type="NCBI Taxonomy" id="6850"/>
    <lineage>
        <taxon>Eukaryota</taxon>
        <taxon>Metazoa</taxon>
        <taxon>Ecdysozoa</taxon>
        <taxon>Arthropoda</taxon>
        <taxon>Chelicerata</taxon>
        <taxon>Merostomata</taxon>
        <taxon>Xiphosura</taxon>
        <taxon>Limulidae</taxon>
        <taxon>Limulus</taxon>
    </lineage>
</organism>
<feature type="non-terminal residue" evidence="14">
    <location>
        <position position="286"/>
    </location>
</feature>
<keyword evidence="8 12" id="KW-0406">Ion transport</keyword>
<keyword evidence="11 12" id="KW-0407">Ion channel</keyword>
<reference evidence="14" key="1">
    <citation type="submission" date="2025-08" db="UniProtKB">
        <authorList>
            <consortium name="RefSeq"/>
        </authorList>
    </citation>
    <scope>IDENTIFICATION</scope>
    <source>
        <tissue evidence="14">Muscle</tissue>
    </source>
</reference>
<evidence type="ECO:0000256" key="11">
    <source>
        <dbReference type="ARBA" id="ARBA00023303"/>
    </source>
</evidence>
<dbReference type="GeneID" id="106472202"/>
<evidence type="ECO:0000256" key="10">
    <source>
        <dbReference type="ARBA" id="ARBA00023201"/>
    </source>
</evidence>
<keyword evidence="13" id="KW-1185">Reference proteome</keyword>
<evidence type="ECO:0000313" key="14">
    <source>
        <dbReference type="RefSeq" id="XP_013788283.1"/>
    </source>
</evidence>
<evidence type="ECO:0000256" key="6">
    <source>
        <dbReference type="ARBA" id="ARBA00022989"/>
    </source>
</evidence>
<dbReference type="Gene3D" id="2.60.470.10">
    <property type="entry name" value="Acid-sensing ion channels like domains"/>
    <property type="match status" value="1"/>
</dbReference>
<keyword evidence="9" id="KW-0472">Membrane</keyword>
<evidence type="ECO:0000256" key="3">
    <source>
        <dbReference type="ARBA" id="ARBA00022448"/>
    </source>
</evidence>
<keyword evidence="4 12" id="KW-0894">Sodium channel</keyword>
<evidence type="ECO:0000313" key="13">
    <source>
        <dbReference type="Proteomes" id="UP000694941"/>
    </source>
</evidence>
<evidence type="ECO:0000256" key="2">
    <source>
        <dbReference type="ARBA" id="ARBA00007193"/>
    </source>
</evidence>
<evidence type="ECO:0000256" key="4">
    <source>
        <dbReference type="ARBA" id="ARBA00022461"/>
    </source>
</evidence>
<protein>
    <submittedName>
        <fullName evidence="14">Degenerin-like protein asic-1</fullName>
    </submittedName>
</protein>
<evidence type="ECO:0000256" key="7">
    <source>
        <dbReference type="ARBA" id="ARBA00023053"/>
    </source>
</evidence>
<dbReference type="Pfam" id="PF00858">
    <property type="entry name" value="ASC"/>
    <property type="match status" value="1"/>
</dbReference>
<dbReference type="Proteomes" id="UP000694941">
    <property type="component" value="Unplaced"/>
</dbReference>
<evidence type="ECO:0000256" key="8">
    <source>
        <dbReference type="ARBA" id="ARBA00023065"/>
    </source>
</evidence>
<comment type="subcellular location">
    <subcellularLocation>
        <location evidence="1">Membrane</location>
        <topology evidence="1">Multi-pass membrane protein</topology>
    </subcellularLocation>
</comment>
<keyword evidence="6" id="KW-1133">Transmembrane helix</keyword>
<gene>
    <name evidence="14" type="primary">LOC106472202</name>
</gene>
<dbReference type="PRINTS" id="PR01078">
    <property type="entry name" value="AMINACHANNEL"/>
</dbReference>
<keyword evidence="3 12" id="KW-0813">Transport</keyword>
<comment type="similarity">
    <text evidence="2 12">Belongs to the amiloride-sensitive sodium channel (TC 1.A.6) family.</text>
</comment>
<keyword evidence="5 12" id="KW-0812">Transmembrane</keyword>